<keyword evidence="1" id="KW-0175">Coiled coil</keyword>
<dbReference type="InterPro" id="IPR036890">
    <property type="entry name" value="HATPase_C_sf"/>
</dbReference>
<dbReference type="InterPro" id="IPR035965">
    <property type="entry name" value="PAS-like_dom_sf"/>
</dbReference>
<dbReference type="InterPro" id="IPR003594">
    <property type="entry name" value="HATPase_dom"/>
</dbReference>
<dbReference type="SMART" id="SM00086">
    <property type="entry name" value="PAC"/>
    <property type="match status" value="2"/>
</dbReference>
<dbReference type="PANTHER" id="PTHR43065">
    <property type="entry name" value="SENSOR HISTIDINE KINASE"/>
    <property type="match status" value="1"/>
</dbReference>
<feature type="domain" description="PAS" evidence="3">
    <location>
        <begin position="187"/>
        <end position="256"/>
    </location>
</feature>
<dbReference type="InterPro" id="IPR013656">
    <property type="entry name" value="PAS_4"/>
</dbReference>
<evidence type="ECO:0000256" key="1">
    <source>
        <dbReference type="SAM" id="Coils"/>
    </source>
</evidence>
<organism evidence="5 6">
    <name type="scientific">Methanooceanicella nereidis</name>
    <dbReference type="NCBI Taxonomy" id="2052831"/>
    <lineage>
        <taxon>Archaea</taxon>
        <taxon>Methanobacteriati</taxon>
        <taxon>Methanobacteriota</taxon>
        <taxon>Stenosarchaea group</taxon>
        <taxon>Methanomicrobia</taxon>
        <taxon>Methanocellales</taxon>
        <taxon>Methanocellaceae</taxon>
        <taxon>Methanooceanicella</taxon>
    </lineage>
</organism>
<dbReference type="PANTHER" id="PTHR43065:SF23">
    <property type="entry name" value="SENSOR HISTIDINE KINASE PDTAS"/>
    <property type="match status" value="1"/>
</dbReference>
<dbReference type="InterPro" id="IPR011495">
    <property type="entry name" value="Sig_transdc_His_kin_sub2_dim/P"/>
</dbReference>
<reference evidence="5 6" key="1">
    <citation type="submission" date="2017-11" db="EMBL/GenBank/DDBJ databases">
        <title>Isolation and Characterization of Family Methanocellaceae Species from Potential Methane Hydrate Area Offshore Southwestern Taiwan.</title>
        <authorList>
            <person name="Zhang W.-L."/>
            <person name="Chen W.-C."/>
            <person name="Lai M.-C."/>
            <person name="Chen S.-C."/>
        </authorList>
    </citation>
    <scope>NUCLEOTIDE SEQUENCE [LARGE SCALE GENOMIC DNA]</scope>
    <source>
        <strain evidence="5 6">CWC-04</strain>
    </source>
</reference>
<evidence type="ECO:0008006" key="7">
    <source>
        <dbReference type="Google" id="ProtNLM"/>
    </source>
</evidence>
<dbReference type="Pfam" id="PF02518">
    <property type="entry name" value="HATPase_c"/>
    <property type="match status" value="1"/>
</dbReference>
<dbReference type="SUPFAM" id="SSF55785">
    <property type="entry name" value="PYP-like sensor domain (PAS domain)"/>
    <property type="match status" value="2"/>
</dbReference>
<dbReference type="InterPro" id="IPR005467">
    <property type="entry name" value="His_kinase_dom"/>
</dbReference>
<dbReference type="Pfam" id="PF07568">
    <property type="entry name" value="HisKA_2"/>
    <property type="match status" value="1"/>
</dbReference>
<dbReference type="CDD" id="cd00130">
    <property type="entry name" value="PAS"/>
    <property type="match status" value="2"/>
</dbReference>
<dbReference type="SMART" id="SM00091">
    <property type="entry name" value="PAS"/>
    <property type="match status" value="3"/>
</dbReference>
<evidence type="ECO:0000259" key="4">
    <source>
        <dbReference type="PROSITE" id="PS50113"/>
    </source>
</evidence>
<feature type="domain" description="PAC" evidence="4">
    <location>
        <begin position="260"/>
        <end position="312"/>
    </location>
</feature>
<feature type="coiled-coil region" evidence="1">
    <location>
        <begin position="314"/>
        <end position="362"/>
    </location>
</feature>
<evidence type="ECO:0000259" key="3">
    <source>
        <dbReference type="PROSITE" id="PS50112"/>
    </source>
</evidence>
<dbReference type="RefSeq" id="WP_230742707.1">
    <property type="nucleotide sequence ID" value="NZ_PGCK01000011.1"/>
</dbReference>
<dbReference type="EMBL" id="PGCK01000011">
    <property type="protein sequence ID" value="MCD1295850.1"/>
    <property type="molecule type" value="Genomic_DNA"/>
</dbReference>
<evidence type="ECO:0000313" key="5">
    <source>
        <dbReference type="EMBL" id="MCD1295850.1"/>
    </source>
</evidence>
<dbReference type="PROSITE" id="PS50113">
    <property type="entry name" value="PAC"/>
    <property type="match status" value="2"/>
</dbReference>
<dbReference type="Pfam" id="PF08448">
    <property type="entry name" value="PAS_4"/>
    <property type="match status" value="1"/>
</dbReference>
<sequence>MKKLSPVFNEDIKDEDKTKEQLIAELVELRRLTAKQNGSWKKSRPAEEMLNWENILLHNMSDGLPVAIYFADHVNDKILYFNNNFLKLWNIEHLEKKLRSGELKHSDIVSNLLLRVKDKVSFARTMELLQNENCSHIAEEETLLTDGRVIRLYSFMMRDAGNRYLGRSYSYNDVTARKIVQDAEKKNLNFLQVLMNTIPLPIFYKNREGIYIGCNEAFEKYLGFDRDSIIGKTVFDLAPENLAKIYKNADDSLFNSGGIQVYESRVKNADGSEHDVIFNKATYLNPDGSIGGMVGTILDITERKRSENDILKMHRELETRVAERTSELKRINEALQTEIKERNKAEEELEKSIKKYKELADLLPQIVFEIDINGNITFVNKSAFGLTKYNEEDFKKGLNAFQIISLEDRDRLKENMSNALKGNSEGGEYRIRRKDGSTYPGMIHASVIYQDDRPAGLRGFIIDITELKQAEKRIQASLAEKEVLIKEIHHRVKNNLQIISSLLSLQFDYIRDEKDLEIFKESQDRVRTMALIHEKMYQSKDLANVDISEYMDNLTSYLFRSYGVDRNIIGLEIESGEVYMNVNTAVPCGLIINELVSNSLKYAFPNGRKGKISIKLKPKNIDRMVLTIMDDGIGLPEEKNIDNNKSLGLQLVHALTEQINGSIRLYRNDGTRFEIEFPHSKI</sequence>
<dbReference type="AlphaFoldDB" id="A0AAP2RFX2"/>
<gene>
    <name evidence="5" type="ORF">CUJ83_12675</name>
</gene>
<feature type="domain" description="PAS" evidence="3">
    <location>
        <begin position="352"/>
        <end position="423"/>
    </location>
</feature>
<protein>
    <recommendedName>
        <fullName evidence="7">PAS domain S-box-containing protein</fullName>
    </recommendedName>
</protein>
<dbReference type="InterPro" id="IPR000700">
    <property type="entry name" value="PAS-assoc_C"/>
</dbReference>
<dbReference type="SUPFAM" id="SSF55874">
    <property type="entry name" value="ATPase domain of HSP90 chaperone/DNA topoisomerase II/histidine kinase"/>
    <property type="match status" value="1"/>
</dbReference>
<dbReference type="InterPro" id="IPR001610">
    <property type="entry name" value="PAC"/>
</dbReference>
<feature type="domain" description="PAC" evidence="4">
    <location>
        <begin position="425"/>
        <end position="476"/>
    </location>
</feature>
<proteinExistence type="predicted"/>
<dbReference type="PROSITE" id="PS50109">
    <property type="entry name" value="HIS_KIN"/>
    <property type="match status" value="1"/>
</dbReference>
<dbReference type="InterPro" id="IPR000014">
    <property type="entry name" value="PAS"/>
</dbReference>
<dbReference type="PROSITE" id="PS50112">
    <property type="entry name" value="PAS"/>
    <property type="match status" value="2"/>
</dbReference>
<feature type="domain" description="Histidine kinase" evidence="2">
    <location>
        <begin position="487"/>
        <end position="681"/>
    </location>
</feature>
<keyword evidence="6" id="KW-1185">Reference proteome</keyword>
<name>A0AAP2RFX2_9EURY</name>
<dbReference type="Proteomes" id="UP001320159">
    <property type="component" value="Unassembled WGS sequence"/>
</dbReference>
<evidence type="ECO:0000313" key="6">
    <source>
        <dbReference type="Proteomes" id="UP001320159"/>
    </source>
</evidence>
<comment type="caution">
    <text evidence="5">The sequence shown here is derived from an EMBL/GenBank/DDBJ whole genome shotgun (WGS) entry which is preliminary data.</text>
</comment>
<evidence type="ECO:0000259" key="2">
    <source>
        <dbReference type="PROSITE" id="PS50109"/>
    </source>
</evidence>
<dbReference type="NCBIfam" id="TIGR00229">
    <property type="entry name" value="sensory_box"/>
    <property type="match status" value="2"/>
</dbReference>
<dbReference type="Gene3D" id="3.30.565.10">
    <property type="entry name" value="Histidine kinase-like ATPase, C-terminal domain"/>
    <property type="match status" value="1"/>
</dbReference>
<dbReference type="Pfam" id="PF13426">
    <property type="entry name" value="PAS_9"/>
    <property type="match status" value="1"/>
</dbReference>
<accession>A0AAP2RFX2</accession>
<dbReference type="Gene3D" id="3.30.450.20">
    <property type="entry name" value="PAS domain"/>
    <property type="match status" value="2"/>
</dbReference>
<dbReference type="SMART" id="SM00387">
    <property type="entry name" value="HATPase_c"/>
    <property type="match status" value="1"/>
</dbReference>